<accession>A0A4Q7L9R6</accession>
<reference evidence="3 4" key="1">
    <citation type="submission" date="2019-02" db="EMBL/GenBank/DDBJ databases">
        <title>Genomic Encyclopedia of Type Strains, Phase IV (KMG-IV): sequencing the most valuable type-strain genomes for metagenomic binning, comparative biology and taxonomic classification.</title>
        <authorList>
            <person name="Goeker M."/>
        </authorList>
    </citation>
    <scope>NUCLEOTIDE SEQUENCE [LARGE SCALE GENOMIC DNA]</scope>
    <source>
        <strain evidence="3 4">DSM 10617</strain>
    </source>
</reference>
<feature type="transmembrane region" description="Helical" evidence="1">
    <location>
        <begin position="228"/>
        <end position="247"/>
    </location>
</feature>
<dbReference type="GO" id="GO:0017004">
    <property type="term" value="P:cytochrome complex assembly"/>
    <property type="evidence" value="ECO:0007669"/>
    <property type="project" value="InterPro"/>
</dbReference>
<gene>
    <name evidence="3" type="ORF">EV685_3868</name>
</gene>
<organism evidence="3 4">
    <name type="scientific">Sphaerotilus mobilis</name>
    <dbReference type="NCBI Taxonomy" id="47994"/>
    <lineage>
        <taxon>Bacteria</taxon>
        <taxon>Pseudomonadati</taxon>
        <taxon>Pseudomonadota</taxon>
        <taxon>Betaproteobacteria</taxon>
        <taxon>Burkholderiales</taxon>
        <taxon>Sphaerotilaceae</taxon>
        <taxon>Sphaerotilus</taxon>
    </lineage>
</organism>
<protein>
    <submittedName>
        <fullName evidence="3">ABC-type uncharacterized transport system permease subunit</fullName>
    </submittedName>
</protein>
<name>A0A4Q7L9R6_9BURK</name>
<evidence type="ECO:0000256" key="1">
    <source>
        <dbReference type="SAM" id="Phobius"/>
    </source>
</evidence>
<keyword evidence="1" id="KW-1133">Transmembrane helix</keyword>
<dbReference type="Proteomes" id="UP000293433">
    <property type="component" value="Unassembled WGS sequence"/>
</dbReference>
<feature type="transmembrane region" description="Helical" evidence="1">
    <location>
        <begin position="170"/>
        <end position="192"/>
    </location>
</feature>
<feature type="transmembrane region" description="Helical" evidence="1">
    <location>
        <begin position="52"/>
        <end position="73"/>
    </location>
</feature>
<feature type="domain" description="Cytochrome c assembly protein" evidence="2">
    <location>
        <begin position="33"/>
        <end position="250"/>
    </location>
</feature>
<keyword evidence="1" id="KW-0812">Transmembrane</keyword>
<comment type="caution">
    <text evidence="3">The sequence shown here is derived from an EMBL/GenBank/DDBJ whole genome shotgun (WGS) entry which is preliminary data.</text>
</comment>
<evidence type="ECO:0000259" key="2">
    <source>
        <dbReference type="Pfam" id="PF01578"/>
    </source>
</evidence>
<dbReference type="GO" id="GO:0020037">
    <property type="term" value="F:heme binding"/>
    <property type="evidence" value="ECO:0007669"/>
    <property type="project" value="InterPro"/>
</dbReference>
<keyword evidence="4" id="KW-1185">Reference proteome</keyword>
<evidence type="ECO:0000313" key="4">
    <source>
        <dbReference type="Proteomes" id="UP000293433"/>
    </source>
</evidence>
<feature type="transmembrane region" description="Helical" evidence="1">
    <location>
        <begin position="85"/>
        <end position="103"/>
    </location>
</feature>
<dbReference type="InterPro" id="IPR002541">
    <property type="entry name" value="Cyt_c_assembly"/>
</dbReference>
<dbReference type="PANTHER" id="PTHR38034:SF1">
    <property type="entry name" value="INNER MEMBRANE PROTEIN YPJD"/>
    <property type="match status" value="1"/>
</dbReference>
<dbReference type="AlphaFoldDB" id="A0A4Q7L9R6"/>
<feature type="transmembrane region" description="Helical" evidence="1">
    <location>
        <begin position="198"/>
        <end position="216"/>
    </location>
</feature>
<proteinExistence type="predicted"/>
<dbReference type="InterPro" id="IPR052372">
    <property type="entry name" value="YpjD/HemX"/>
</dbReference>
<dbReference type="EMBL" id="SGWV01000013">
    <property type="protein sequence ID" value="RZS46837.1"/>
    <property type="molecule type" value="Genomic_DNA"/>
</dbReference>
<keyword evidence="1" id="KW-0472">Membrane</keyword>
<sequence>MLPAVLALVAYALAWPQGESALVRRALPVAWVAHGTALFAQLLGVGLPGDGIRFGFAPALSSTVWLVLAVHAIESRFVPVPTIRRLLAGLGGLAVLVGLLFPGEGAIHAVSPWAPLHWLMGFASYGLFGAAVLHAIWLDRAERAMRSRRVPAATGGSLPLLLLEQLTFRFVSAGFVVLSGAIVLGSWFMATWSWDHKTVFSVLGWAVFAGLLGGRRAFGWRGRRATRWLYVGSVLLLLSYVGSRFVFEVLLHRPAAVAGLAS</sequence>
<feature type="transmembrane region" description="Helical" evidence="1">
    <location>
        <begin position="115"/>
        <end position="138"/>
    </location>
</feature>
<dbReference type="PANTHER" id="PTHR38034">
    <property type="entry name" value="INNER MEMBRANE PROTEIN YPJD"/>
    <property type="match status" value="1"/>
</dbReference>
<dbReference type="Pfam" id="PF01578">
    <property type="entry name" value="Cytochrom_C_asm"/>
    <property type="match status" value="1"/>
</dbReference>
<evidence type="ECO:0000313" key="3">
    <source>
        <dbReference type="EMBL" id="RZS46837.1"/>
    </source>
</evidence>